<dbReference type="Proteomes" id="UP000887565">
    <property type="component" value="Unplaced"/>
</dbReference>
<accession>A0A915IW71</accession>
<evidence type="ECO:0000313" key="2">
    <source>
        <dbReference type="WBParaSite" id="nRc.2.0.1.t18072-RA"/>
    </source>
</evidence>
<reference evidence="2" key="1">
    <citation type="submission" date="2022-11" db="UniProtKB">
        <authorList>
            <consortium name="WormBaseParasite"/>
        </authorList>
    </citation>
    <scope>IDENTIFICATION</scope>
</reference>
<proteinExistence type="predicted"/>
<organism evidence="1 2">
    <name type="scientific">Romanomermis culicivorax</name>
    <name type="common">Nematode worm</name>
    <dbReference type="NCBI Taxonomy" id="13658"/>
    <lineage>
        <taxon>Eukaryota</taxon>
        <taxon>Metazoa</taxon>
        <taxon>Ecdysozoa</taxon>
        <taxon>Nematoda</taxon>
        <taxon>Enoplea</taxon>
        <taxon>Dorylaimia</taxon>
        <taxon>Mermithida</taxon>
        <taxon>Mermithoidea</taxon>
        <taxon>Mermithidae</taxon>
        <taxon>Romanomermis</taxon>
    </lineage>
</organism>
<protein>
    <submittedName>
        <fullName evidence="2">Uncharacterized protein</fullName>
    </submittedName>
</protein>
<name>A0A915IW71_ROMCU</name>
<keyword evidence="1" id="KW-1185">Reference proteome</keyword>
<dbReference type="AlphaFoldDB" id="A0A915IW71"/>
<sequence length="308" mass="34437">MPLAALLASPCSAPEYTYVKDLLLRHAQNMNSKMHTAFYNCMWYRTDSNPRLQLTEWMNCISEQERSFANDPRTYLCNRFALGLIIFYEEFHMETSIEQIDIHESDYMVNPHSPFHFYSTFINIIDFQNRFSFPAPVYAYPMLTTPSVHALTIEELLDPPTIGVDVEPADEELLDTPIFDLNIAKLLLSTDVSALPTLTAPSDIKGTATQITDFLKLMLDEILTLAPVPTDESTPIQHAAMDAETNTATDQTLTDIPEESTVVNGHRTCRTPSTVASNGACCGSANLLDNSGSFARTSDYHHCCCCQV</sequence>
<dbReference type="WBParaSite" id="nRc.2.0.1.t18072-RA">
    <property type="protein sequence ID" value="nRc.2.0.1.t18072-RA"/>
    <property type="gene ID" value="nRc.2.0.1.g18072"/>
</dbReference>
<evidence type="ECO:0000313" key="1">
    <source>
        <dbReference type="Proteomes" id="UP000887565"/>
    </source>
</evidence>